<keyword evidence="1" id="KW-0812">Transmembrane</keyword>
<keyword evidence="1" id="KW-0472">Membrane</keyword>
<sequence>MFNTIRIAALGVIGIAHLGAIGHELNKPERDRRSGQVVTSTVVVGLCAAGIYYCTRK</sequence>
<protein>
    <submittedName>
        <fullName evidence="2">Uncharacterized protein</fullName>
    </submittedName>
</protein>
<gene>
    <name evidence="2" type="ORF">PSA21_120</name>
</gene>
<proteinExistence type="predicted"/>
<evidence type="ECO:0000256" key="1">
    <source>
        <dbReference type="SAM" id="Phobius"/>
    </source>
</evidence>
<keyword evidence="1" id="KW-1133">Transmembrane helix</keyword>
<reference evidence="2 3" key="1">
    <citation type="submission" date="2019-02" db="EMBL/GenBank/DDBJ databases">
        <authorList>
            <person name="Frampton R.A."/>
            <person name="Wojtus J.K."/>
            <person name="Fineran P.C."/>
            <person name="Hendrickson H.L."/>
        </authorList>
    </citation>
    <scope>NUCLEOTIDE SEQUENCE [LARGE SCALE GENOMIC DNA]</scope>
</reference>
<feature type="transmembrane region" description="Helical" evidence="1">
    <location>
        <begin position="38"/>
        <end position="55"/>
    </location>
</feature>
<dbReference type="EMBL" id="MK552327">
    <property type="protein sequence ID" value="QBJ02648.1"/>
    <property type="molecule type" value="Genomic_DNA"/>
</dbReference>
<name>A0A481W4S7_9CAUD</name>
<keyword evidence="3" id="KW-1185">Reference proteome</keyword>
<dbReference type="Proteomes" id="UP000294134">
    <property type="component" value="Segment"/>
</dbReference>
<accession>A0A481W4S7</accession>
<evidence type="ECO:0000313" key="2">
    <source>
        <dbReference type="EMBL" id="QBJ02648.1"/>
    </source>
</evidence>
<evidence type="ECO:0000313" key="3">
    <source>
        <dbReference type="Proteomes" id="UP000294134"/>
    </source>
</evidence>
<organism evidence="2 3">
    <name type="scientific">Pseudomonas phage Psa21</name>
    <dbReference type="NCBI Taxonomy" id="2530023"/>
    <lineage>
        <taxon>Viruses</taxon>
        <taxon>Duplodnaviria</taxon>
        <taxon>Heunggongvirae</taxon>
        <taxon>Uroviricota</taxon>
        <taxon>Caudoviricetes</taxon>
        <taxon>Chimalliviridae</taxon>
        <taxon>Tepukevirus</taxon>
        <taxon>Tepukevirus Psa21</taxon>
    </lineage>
</organism>